<feature type="region of interest" description="Disordered" evidence="1">
    <location>
        <begin position="74"/>
        <end position="120"/>
    </location>
</feature>
<evidence type="ECO:0000313" key="2">
    <source>
        <dbReference type="EMBL" id="KAL3788248.1"/>
    </source>
</evidence>
<feature type="region of interest" description="Disordered" evidence="1">
    <location>
        <begin position="1"/>
        <end position="22"/>
    </location>
</feature>
<organism evidence="2 3">
    <name type="scientific">Stephanodiscus triporus</name>
    <dbReference type="NCBI Taxonomy" id="2934178"/>
    <lineage>
        <taxon>Eukaryota</taxon>
        <taxon>Sar</taxon>
        <taxon>Stramenopiles</taxon>
        <taxon>Ochrophyta</taxon>
        <taxon>Bacillariophyta</taxon>
        <taxon>Coscinodiscophyceae</taxon>
        <taxon>Thalassiosirophycidae</taxon>
        <taxon>Stephanodiscales</taxon>
        <taxon>Stephanodiscaceae</taxon>
        <taxon>Stephanodiscus</taxon>
    </lineage>
</organism>
<comment type="caution">
    <text evidence="2">The sequence shown here is derived from an EMBL/GenBank/DDBJ whole genome shotgun (WGS) entry which is preliminary data.</text>
</comment>
<dbReference type="AlphaFoldDB" id="A0ABD3PJN9"/>
<protein>
    <submittedName>
        <fullName evidence="2">Uncharacterized protein</fullName>
    </submittedName>
</protein>
<sequence>MFGGGGSWRRGGRWRRGRTATARRVVRPSFDPRYVVKKYRRSAAREERTCARRRRRGRDLDMLEATTDYLLRRVFADQMPPPPHPHRDDIDERRQRGRSERDSNHLGGEEEEIGGVGRCGGDGRGDARMPFALSDTAGFGGGVVVVVVVAVLSSGGGSASARRNGGVRGDAALVRGVAREGTALLPSSSSAVGGGGRGCR</sequence>
<dbReference type="EMBL" id="JALLAZ020000736">
    <property type="protein sequence ID" value="KAL3788248.1"/>
    <property type="molecule type" value="Genomic_DNA"/>
</dbReference>
<keyword evidence="3" id="KW-1185">Reference proteome</keyword>
<accession>A0ABD3PJN9</accession>
<evidence type="ECO:0000256" key="1">
    <source>
        <dbReference type="SAM" id="MobiDB-lite"/>
    </source>
</evidence>
<gene>
    <name evidence="2" type="ORF">ACHAW5_005299</name>
</gene>
<dbReference type="Proteomes" id="UP001530315">
    <property type="component" value="Unassembled WGS sequence"/>
</dbReference>
<feature type="compositionally biased region" description="Basic and acidic residues" evidence="1">
    <location>
        <begin position="85"/>
        <end position="108"/>
    </location>
</feature>
<name>A0ABD3PJN9_9STRA</name>
<evidence type="ECO:0000313" key="3">
    <source>
        <dbReference type="Proteomes" id="UP001530315"/>
    </source>
</evidence>
<proteinExistence type="predicted"/>
<reference evidence="2 3" key="1">
    <citation type="submission" date="2024-10" db="EMBL/GenBank/DDBJ databases">
        <title>Updated reference genomes for cyclostephanoid diatoms.</title>
        <authorList>
            <person name="Roberts W.R."/>
            <person name="Alverson A.J."/>
        </authorList>
    </citation>
    <scope>NUCLEOTIDE SEQUENCE [LARGE SCALE GENOMIC DNA]</scope>
    <source>
        <strain evidence="2 3">AJA276-08</strain>
    </source>
</reference>